<dbReference type="EMBL" id="MDZA01000098">
    <property type="protein sequence ID" value="OGX91009.1"/>
    <property type="molecule type" value="Genomic_DNA"/>
</dbReference>
<accession>A0A1G1TJG4</accession>
<proteinExistence type="predicted"/>
<evidence type="ECO:0000313" key="1">
    <source>
        <dbReference type="EMBL" id="OGX91009.1"/>
    </source>
</evidence>
<protein>
    <recommendedName>
        <fullName evidence="3">Antitoxin VbhA domain-containing protein</fullName>
    </recommendedName>
</protein>
<reference evidence="1 2" key="1">
    <citation type="submission" date="2016-08" db="EMBL/GenBank/DDBJ databases">
        <title>Hymenobacter coccineus sp. nov., Hymenobacter lapidarius sp. nov. and Hymenobacter glacialis sp. nov., isolated from Antarctic soil.</title>
        <authorList>
            <person name="Sedlacek I."/>
            <person name="Kralova S."/>
            <person name="Kyrova K."/>
            <person name="Maslanova I."/>
            <person name="Stankova E."/>
            <person name="Vrbovska V."/>
            <person name="Nemec M."/>
            <person name="Bartak M."/>
            <person name="Svec P."/>
            <person name="Busse H.-J."/>
            <person name="Pantucek R."/>
        </authorList>
    </citation>
    <scope>NUCLEOTIDE SEQUENCE [LARGE SCALE GENOMIC DNA]</scope>
    <source>
        <strain evidence="1 2">CCM 8649</strain>
    </source>
</reference>
<sequence>MLYDFHFGPAAQTPAARAWVLQHMQALLPNLRATTPAAQWFCTRYVAGELSWEQLRAALDAESR</sequence>
<dbReference type="RefSeq" id="WP_070742375.1">
    <property type="nucleotide sequence ID" value="NZ_MDZA01000098.1"/>
</dbReference>
<keyword evidence="2" id="KW-1185">Reference proteome</keyword>
<name>A0A1G1TJG4_9BACT</name>
<dbReference type="AlphaFoldDB" id="A0A1G1TJG4"/>
<dbReference type="OrthoDB" id="886962at2"/>
<organism evidence="1 2">
    <name type="scientific">Hymenobacter coccineus</name>
    <dbReference type="NCBI Taxonomy" id="1908235"/>
    <lineage>
        <taxon>Bacteria</taxon>
        <taxon>Pseudomonadati</taxon>
        <taxon>Bacteroidota</taxon>
        <taxon>Cytophagia</taxon>
        <taxon>Cytophagales</taxon>
        <taxon>Hymenobacteraceae</taxon>
        <taxon>Hymenobacter</taxon>
    </lineage>
</organism>
<comment type="caution">
    <text evidence="1">The sequence shown here is derived from an EMBL/GenBank/DDBJ whole genome shotgun (WGS) entry which is preliminary data.</text>
</comment>
<evidence type="ECO:0008006" key="3">
    <source>
        <dbReference type="Google" id="ProtNLM"/>
    </source>
</evidence>
<dbReference type="Proteomes" id="UP000177506">
    <property type="component" value="Unassembled WGS sequence"/>
</dbReference>
<gene>
    <name evidence="1" type="ORF">BEN49_21450</name>
</gene>
<evidence type="ECO:0000313" key="2">
    <source>
        <dbReference type="Proteomes" id="UP000177506"/>
    </source>
</evidence>